<organism evidence="1 2">
    <name type="scientific">Nepenthes gracilis</name>
    <name type="common">Slender pitcher plant</name>
    <dbReference type="NCBI Taxonomy" id="150966"/>
    <lineage>
        <taxon>Eukaryota</taxon>
        <taxon>Viridiplantae</taxon>
        <taxon>Streptophyta</taxon>
        <taxon>Embryophyta</taxon>
        <taxon>Tracheophyta</taxon>
        <taxon>Spermatophyta</taxon>
        <taxon>Magnoliopsida</taxon>
        <taxon>eudicotyledons</taxon>
        <taxon>Gunneridae</taxon>
        <taxon>Pentapetalae</taxon>
        <taxon>Caryophyllales</taxon>
        <taxon>Nepenthaceae</taxon>
        <taxon>Nepenthes</taxon>
    </lineage>
</organism>
<sequence>MGFWVMGLEKCGIGTVWHYNGSLEGQKIPGSIDFLDISCRDPALICTVFAIDLVVDFWKLRYTISALHILS</sequence>
<protein>
    <submittedName>
        <fullName evidence="1">Uncharacterized protein</fullName>
    </submittedName>
</protein>
<reference evidence="1" key="1">
    <citation type="submission" date="2023-05" db="EMBL/GenBank/DDBJ databases">
        <title>Nepenthes gracilis genome sequencing.</title>
        <authorList>
            <person name="Fukushima K."/>
        </authorList>
    </citation>
    <scope>NUCLEOTIDE SEQUENCE</scope>
    <source>
        <strain evidence="1">SING2019-196</strain>
    </source>
</reference>
<evidence type="ECO:0000313" key="1">
    <source>
        <dbReference type="EMBL" id="GMH19790.1"/>
    </source>
</evidence>
<dbReference type="EMBL" id="BSYO01000021">
    <property type="protein sequence ID" value="GMH19790.1"/>
    <property type="molecule type" value="Genomic_DNA"/>
</dbReference>
<accession>A0AAD3SXU0</accession>
<name>A0AAD3SXU0_NEPGR</name>
<dbReference type="AlphaFoldDB" id="A0AAD3SXU0"/>
<gene>
    <name evidence="1" type="ORF">Nepgr_021631</name>
</gene>
<dbReference type="Proteomes" id="UP001279734">
    <property type="component" value="Unassembled WGS sequence"/>
</dbReference>
<comment type="caution">
    <text evidence="1">The sequence shown here is derived from an EMBL/GenBank/DDBJ whole genome shotgun (WGS) entry which is preliminary data.</text>
</comment>
<evidence type="ECO:0000313" key="2">
    <source>
        <dbReference type="Proteomes" id="UP001279734"/>
    </source>
</evidence>
<keyword evidence="2" id="KW-1185">Reference proteome</keyword>
<proteinExistence type="predicted"/>